<feature type="compositionally biased region" description="Low complexity" evidence="1">
    <location>
        <begin position="51"/>
        <end position="66"/>
    </location>
</feature>
<reference evidence="3" key="1">
    <citation type="submission" date="2016-10" db="EMBL/GenBank/DDBJ databases">
        <authorList>
            <person name="Varghese N."/>
        </authorList>
    </citation>
    <scope>NUCLEOTIDE SEQUENCE [LARGE SCALE GENOMIC DNA]</scope>
    <source>
        <strain evidence="3">GAS106B</strain>
    </source>
</reference>
<gene>
    <name evidence="2" type="ORF">SAMN05443245_3534</name>
</gene>
<proteinExistence type="predicted"/>
<accession>A0A1H1H543</accession>
<dbReference type="EMBL" id="FNKP01000002">
    <property type="protein sequence ID" value="SDR20491.1"/>
    <property type="molecule type" value="Genomic_DNA"/>
</dbReference>
<evidence type="ECO:0000313" key="3">
    <source>
        <dbReference type="Proteomes" id="UP000183487"/>
    </source>
</evidence>
<name>A0A1H1H543_9BURK</name>
<keyword evidence="3" id="KW-1185">Reference proteome</keyword>
<evidence type="ECO:0000313" key="2">
    <source>
        <dbReference type="EMBL" id="SDR20491.1"/>
    </source>
</evidence>
<dbReference type="Proteomes" id="UP000183487">
    <property type="component" value="Unassembled WGS sequence"/>
</dbReference>
<feature type="region of interest" description="Disordered" evidence="1">
    <location>
        <begin position="1"/>
        <end position="113"/>
    </location>
</feature>
<feature type="compositionally biased region" description="Polar residues" evidence="1">
    <location>
        <begin position="38"/>
        <end position="48"/>
    </location>
</feature>
<protein>
    <submittedName>
        <fullName evidence="2">Uncharacterized protein</fullName>
    </submittedName>
</protein>
<dbReference type="RefSeq" id="WP_074767047.1">
    <property type="nucleotide sequence ID" value="NZ_FNKP01000002.1"/>
</dbReference>
<sequence>MQINSTLPTTTQLAAPATSNSTAAASDAAAQTSTSGTPSQDDAVNISTDGAALAAQATQSAQPSQTGNATQDATTGDTSGDGDTDSGSDVSPVKSFAYGSLGLERPDQPQSDGNSFYTAGRWLAAGITIGGLVSLLI</sequence>
<feature type="compositionally biased region" description="Low complexity" evidence="1">
    <location>
        <begin position="1"/>
        <end position="37"/>
    </location>
</feature>
<dbReference type="AlphaFoldDB" id="A0A1H1H543"/>
<dbReference type="OrthoDB" id="6388959at2"/>
<evidence type="ECO:0000256" key="1">
    <source>
        <dbReference type="SAM" id="MobiDB-lite"/>
    </source>
</evidence>
<organism evidence="2 3">
    <name type="scientific">Paraburkholderia fungorum</name>
    <dbReference type="NCBI Taxonomy" id="134537"/>
    <lineage>
        <taxon>Bacteria</taxon>
        <taxon>Pseudomonadati</taxon>
        <taxon>Pseudomonadota</taxon>
        <taxon>Betaproteobacteria</taxon>
        <taxon>Burkholderiales</taxon>
        <taxon>Burkholderiaceae</taxon>
        <taxon>Paraburkholderia</taxon>
    </lineage>
</organism>